<gene>
    <name evidence="1" type="ORF">FSARC_6975</name>
</gene>
<protein>
    <submittedName>
        <fullName evidence="1">Uncharacterized protein</fullName>
    </submittedName>
</protein>
<comment type="caution">
    <text evidence="1">The sequence shown here is derived from an EMBL/GenBank/DDBJ whole genome shotgun (WGS) entry which is preliminary data.</text>
</comment>
<proteinExistence type="predicted"/>
<evidence type="ECO:0000313" key="2">
    <source>
        <dbReference type="Proteomes" id="UP000622797"/>
    </source>
</evidence>
<sequence length="211" mass="23255">MFTLSTKHGEDIIHNMKYADDISYREKGDTLCAAESTIYKHAAVAIFSKIGDSQGVDDIELNVIRAVLGQNYGRAGHHCCSWAVRTGHFASHIHTRFNDECASEISQAQSVRSSFLDRLNTLGLPLDTLGTNPTSLNKGAAAALESFMSNTKAYFPDVGTDIPNTGNLSLDALPPLHKMDVLPSFDRMEPYMLNSLTEVEVAINERLRDHQ</sequence>
<keyword evidence="2" id="KW-1185">Reference proteome</keyword>
<dbReference type="EMBL" id="JABEXW010000365">
    <property type="protein sequence ID" value="KAF4965213.1"/>
    <property type="molecule type" value="Genomic_DNA"/>
</dbReference>
<reference evidence="1" key="2">
    <citation type="submission" date="2020-05" db="EMBL/GenBank/DDBJ databases">
        <authorList>
            <person name="Kim H.-S."/>
            <person name="Proctor R.H."/>
            <person name="Brown D.W."/>
        </authorList>
    </citation>
    <scope>NUCLEOTIDE SEQUENCE</scope>
    <source>
        <strain evidence="1">NRRL 20472</strain>
    </source>
</reference>
<name>A0A8H4TWE3_9HYPO</name>
<evidence type="ECO:0000313" key="1">
    <source>
        <dbReference type="EMBL" id="KAF4965213.1"/>
    </source>
</evidence>
<organism evidence="1 2">
    <name type="scientific">Fusarium sarcochroum</name>
    <dbReference type="NCBI Taxonomy" id="1208366"/>
    <lineage>
        <taxon>Eukaryota</taxon>
        <taxon>Fungi</taxon>
        <taxon>Dikarya</taxon>
        <taxon>Ascomycota</taxon>
        <taxon>Pezizomycotina</taxon>
        <taxon>Sordariomycetes</taxon>
        <taxon>Hypocreomycetidae</taxon>
        <taxon>Hypocreales</taxon>
        <taxon>Nectriaceae</taxon>
        <taxon>Fusarium</taxon>
        <taxon>Fusarium lateritium species complex</taxon>
    </lineage>
</organism>
<reference evidence="1" key="1">
    <citation type="journal article" date="2020" name="BMC Genomics">
        <title>Correction to: Identification and distribution of gene clusters required for synthesis of sphingolipid metabolism inhibitors in diverse species of the filamentous fungus Fusarium.</title>
        <authorList>
            <person name="Kim H.S."/>
            <person name="Lohmar J.M."/>
            <person name="Busman M."/>
            <person name="Brown D.W."/>
            <person name="Naumann T.A."/>
            <person name="Divon H.H."/>
            <person name="Lysoe E."/>
            <person name="Uhlig S."/>
            <person name="Proctor R.H."/>
        </authorList>
    </citation>
    <scope>NUCLEOTIDE SEQUENCE</scope>
    <source>
        <strain evidence="1">NRRL 20472</strain>
    </source>
</reference>
<dbReference type="AlphaFoldDB" id="A0A8H4TWE3"/>
<accession>A0A8H4TWE3</accession>
<dbReference type="Proteomes" id="UP000622797">
    <property type="component" value="Unassembled WGS sequence"/>
</dbReference>